<dbReference type="InterPro" id="IPR018356">
    <property type="entry name" value="Tscrpt_reg_HTH_DeoR_CS"/>
</dbReference>
<dbReference type="InterPro" id="IPR037171">
    <property type="entry name" value="NagB/RpiA_transferase-like"/>
</dbReference>
<dbReference type="InterPro" id="IPR001034">
    <property type="entry name" value="DeoR_HTH"/>
</dbReference>
<dbReference type="InterPro" id="IPR036388">
    <property type="entry name" value="WH-like_DNA-bd_sf"/>
</dbReference>
<keyword evidence="6" id="KW-1185">Reference proteome</keyword>
<dbReference type="PANTHER" id="PTHR30363">
    <property type="entry name" value="HTH-TYPE TRANSCRIPTIONAL REGULATOR SRLR-RELATED"/>
    <property type="match status" value="1"/>
</dbReference>
<dbReference type="PRINTS" id="PR00037">
    <property type="entry name" value="HTHLACR"/>
</dbReference>
<reference key="1">
    <citation type="submission" date="2010-09" db="EMBL/GenBank/DDBJ databases">
        <title>Complete sequence of Caldicellulosiruptor hydrothermalis 108.</title>
        <authorList>
            <consortium name="US DOE Joint Genome Institute"/>
            <person name="Lucas S."/>
            <person name="Copeland A."/>
            <person name="Lapidus A."/>
            <person name="Cheng J.-F."/>
            <person name="Bruce D."/>
            <person name="Goodwin L."/>
            <person name="Pitluck S."/>
            <person name="Davenport K."/>
            <person name="Detter J.C."/>
            <person name="Han C."/>
            <person name="Tapia R."/>
            <person name="Land M."/>
            <person name="Hauser L."/>
            <person name="Chang Y.-J."/>
            <person name="Jeffries C."/>
            <person name="Kyrpides N."/>
            <person name="Ivanova N."/>
            <person name="Mikhailova N."/>
            <person name="Blumer-Schuette S.E."/>
            <person name="Kelly R.M."/>
            <person name="Woyke T."/>
        </authorList>
    </citation>
    <scope>NUCLEOTIDE SEQUENCE</scope>
    <source>
        <strain>108</strain>
    </source>
</reference>
<dbReference type="PANTHER" id="PTHR30363:SF44">
    <property type="entry name" value="AGA OPERON TRANSCRIPTIONAL REPRESSOR-RELATED"/>
    <property type="match status" value="1"/>
</dbReference>
<name>E4Q9S0_CALH1</name>
<keyword evidence="3" id="KW-0804">Transcription</keyword>
<dbReference type="AlphaFoldDB" id="E4Q9S0"/>
<dbReference type="SUPFAM" id="SSF100950">
    <property type="entry name" value="NagB/RpiA/CoA transferase-like"/>
    <property type="match status" value="1"/>
</dbReference>
<dbReference type="STRING" id="632292.Calhy_2480"/>
<dbReference type="GO" id="GO:0003700">
    <property type="term" value="F:DNA-binding transcription factor activity"/>
    <property type="evidence" value="ECO:0007669"/>
    <property type="project" value="InterPro"/>
</dbReference>
<dbReference type="GO" id="GO:0003677">
    <property type="term" value="F:DNA binding"/>
    <property type="evidence" value="ECO:0007669"/>
    <property type="project" value="UniProtKB-KW"/>
</dbReference>
<evidence type="ECO:0000256" key="2">
    <source>
        <dbReference type="ARBA" id="ARBA00023125"/>
    </source>
</evidence>
<reference evidence="5 6" key="2">
    <citation type="journal article" date="2011" name="J. Bacteriol.">
        <title>Complete genome sequences for the anaerobic, extremely thermophilic plant biomass-degrading bacteria Caldicellulosiruptor hydrothermalis, Caldicellulosiruptor kristjanssonii, Caldicellulosiruptor kronotskyensis, Caldicellulosiruptor owensenis, and Caldicellulosiruptor lactoaceticus.</title>
        <authorList>
            <person name="Blumer-Schuette S.E."/>
            <person name="Ozdemir I."/>
            <person name="Mistry D."/>
            <person name="Lucas S."/>
            <person name="Lapidus A."/>
            <person name="Cheng J.F."/>
            <person name="Goodwin L.A."/>
            <person name="Pitluck S."/>
            <person name="Land M.L."/>
            <person name="Hauser L.J."/>
            <person name="Woyke T."/>
            <person name="Mikhailova N."/>
            <person name="Pati A."/>
            <person name="Kyrpides N.C."/>
            <person name="Ivanova N."/>
            <person name="Detter J.C."/>
            <person name="Walston-Davenport K."/>
            <person name="Han S."/>
            <person name="Adams M.W."/>
            <person name="Kelly R.M."/>
        </authorList>
    </citation>
    <scope>NUCLEOTIDE SEQUENCE [LARGE SCALE GENOMIC DNA]</scope>
    <source>
        <strain evidence="6">DSM 18901 / VKM B-2411 / 108</strain>
    </source>
</reference>
<evidence type="ECO:0000256" key="1">
    <source>
        <dbReference type="ARBA" id="ARBA00023015"/>
    </source>
</evidence>
<evidence type="ECO:0000259" key="4">
    <source>
        <dbReference type="PROSITE" id="PS51000"/>
    </source>
</evidence>
<dbReference type="SUPFAM" id="SSF46785">
    <property type="entry name" value="Winged helix' DNA-binding domain"/>
    <property type="match status" value="1"/>
</dbReference>
<dbReference type="InterPro" id="IPR036390">
    <property type="entry name" value="WH_DNA-bd_sf"/>
</dbReference>
<organism evidence="5 6">
    <name type="scientific">Caldicellulosiruptor hydrothermalis (strain DSM 18901 / VKM B-2411 / 108)</name>
    <dbReference type="NCBI Taxonomy" id="632292"/>
    <lineage>
        <taxon>Bacteria</taxon>
        <taxon>Bacillati</taxon>
        <taxon>Bacillota</taxon>
        <taxon>Bacillota incertae sedis</taxon>
        <taxon>Caldicellulosiruptorales</taxon>
        <taxon>Caldicellulosiruptoraceae</taxon>
        <taxon>Caldicellulosiruptor</taxon>
    </lineage>
</organism>
<dbReference type="Gene3D" id="1.10.10.10">
    <property type="entry name" value="Winged helix-like DNA-binding domain superfamily/Winged helix DNA-binding domain"/>
    <property type="match status" value="1"/>
</dbReference>
<evidence type="ECO:0000256" key="3">
    <source>
        <dbReference type="ARBA" id="ARBA00023163"/>
    </source>
</evidence>
<feature type="domain" description="HTH deoR-type" evidence="4">
    <location>
        <begin position="19"/>
        <end position="74"/>
    </location>
</feature>
<dbReference type="Proteomes" id="UP000006890">
    <property type="component" value="Chromosome"/>
</dbReference>
<dbReference type="eggNOG" id="COG1349">
    <property type="taxonomic scope" value="Bacteria"/>
</dbReference>
<evidence type="ECO:0000313" key="5">
    <source>
        <dbReference type="EMBL" id="ADQ08175.1"/>
    </source>
</evidence>
<dbReference type="InterPro" id="IPR050313">
    <property type="entry name" value="Carb_Metab_HTH_regulators"/>
</dbReference>
<dbReference type="KEGG" id="chd:Calhy_2480"/>
<keyword evidence="2" id="KW-0238">DNA-binding</keyword>
<protein>
    <submittedName>
        <fullName evidence="5">Transcriptional regulator, DeoR family</fullName>
    </submittedName>
</protein>
<dbReference type="Pfam" id="PF08220">
    <property type="entry name" value="HTH_DeoR"/>
    <property type="match status" value="1"/>
</dbReference>
<dbReference type="PROSITE" id="PS51000">
    <property type="entry name" value="HTH_DEOR_2"/>
    <property type="match status" value="1"/>
</dbReference>
<dbReference type="SMART" id="SM00420">
    <property type="entry name" value="HTH_DEOR"/>
    <property type="match status" value="1"/>
</dbReference>
<sequence length="266" mass="29640">MIKFIHQNEHKRKVNKMFAEERKSKIAQMIKSGQSVKVSELAKLFGVSESTIRRDLAELEALGIIKRTHGGAVNNFITSFEPSFAEKEDKFAKEKEYIGKLAASFIHDGDTLILDSGTTTQYIARNINAKNITVITNSVNIAYELSNNDNFEVIVTGGVIRTKTKALVGDITQSVLRQFRVDKAFVAANGVSIEFGVTTPSHVEAAIKRAMIENAKEVFLVADSSKFGQVTFSLICPVERLDYIITDKMDDRQRAEYEKLGVKVIT</sequence>
<keyword evidence="1" id="KW-0805">Transcription regulation</keyword>
<dbReference type="HOGENOM" id="CLU_060699_1_4_9"/>
<dbReference type="SMART" id="SM01134">
    <property type="entry name" value="DeoRC"/>
    <property type="match status" value="1"/>
</dbReference>
<dbReference type="EMBL" id="CP002219">
    <property type="protein sequence ID" value="ADQ08175.1"/>
    <property type="molecule type" value="Genomic_DNA"/>
</dbReference>
<proteinExistence type="predicted"/>
<dbReference type="Gene3D" id="3.40.50.1360">
    <property type="match status" value="1"/>
</dbReference>
<accession>E4Q9S0</accession>
<evidence type="ECO:0000313" key="6">
    <source>
        <dbReference type="Proteomes" id="UP000006890"/>
    </source>
</evidence>
<dbReference type="Pfam" id="PF00455">
    <property type="entry name" value="DeoRC"/>
    <property type="match status" value="1"/>
</dbReference>
<dbReference type="PROSITE" id="PS00894">
    <property type="entry name" value="HTH_DEOR_1"/>
    <property type="match status" value="1"/>
</dbReference>
<dbReference type="InterPro" id="IPR014036">
    <property type="entry name" value="DeoR-like_C"/>
</dbReference>
<gene>
    <name evidence="5" type="ordered locus">Calhy_2480</name>
</gene>